<reference evidence="3 4" key="1">
    <citation type="submission" date="2020-07" db="EMBL/GenBank/DDBJ databases">
        <title>Sequencing the genomes of 1000 actinobacteria strains.</title>
        <authorList>
            <person name="Klenk H.-P."/>
        </authorList>
    </citation>
    <scope>NUCLEOTIDE SEQUENCE [LARGE SCALE GENOMIC DNA]</scope>
    <source>
        <strain evidence="3 4">DSM 8598</strain>
    </source>
</reference>
<evidence type="ECO:0000259" key="2">
    <source>
        <dbReference type="Pfam" id="PF13761"/>
    </source>
</evidence>
<keyword evidence="4" id="KW-1185">Reference proteome</keyword>
<comment type="caution">
    <text evidence="3">The sequence shown here is derived from an EMBL/GenBank/DDBJ whole genome shotgun (WGS) entry which is preliminary data.</text>
</comment>
<evidence type="ECO:0000256" key="1">
    <source>
        <dbReference type="SAM" id="MobiDB-lite"/>
    </source>
</evidence>
<dbReference type="RefSeq" id="WP_179550289.1">
    <property type="nucleotide sequence ID" value="NZ_JACCFI010000001.1"/>
</dbReference>
<dbReference type="Pfam" id="PF13761">
    <property type="entry name" value="DUF4166"/>
    <property type="match status" value="1"/>
</dbReference>
<organism evidence="3 4">
    <name type="scientific">Agromyces hippuratus</name>
    <dbReference type="NCBI Taxonomy" id="286438"/>
    <lineage>
        <taxon>Bacteria</taxon>
        <taxon>Bacillati</taxon>
        <taxon>Actinomycetota</taxon>
        <taxon>Actinomycetes</taxon>
        <taxon>Micrococcales</taxon>
        <taxon>Microbacteriaceae</taxon>
        <taxon>Agromyces</taxon>
    </lineage>
</organism>
<accession>A0A852WPL8</accession>
<protein>
    <recommendedName>
        <fullName evidence="2">DUF4166 domain-containing protein</fullName>
    </recommendedName>
</protein>
<name>A0A852WPL8_9MICO</name>
<feature type="region of interest" description="Disordered" evidence="1">
    <location>
        <begin position="1"/>
        <end position="24"/>
    </location>
</feature>
<dbReference type="Proteomes" id="UP000549066">
    <property type="component" value="Unassembled WGS sequence"/>
</dbReference>
<feature type="compositionally biased region" description="Polar residues" evidence="1">
    <location>
        <begin position="1"/>
        <end position="15"/>
    </location>
</feature>
<evidence type="ECO:0000313" key="3">
    <source>
        <dbReference type="EMBL" id="NYG20122.1"/>
    </source>
</evidence>
<dbReference type="InterPro" id="IPR025311">
    <property type="entry name" value="DUF4166"/>
</dbReference>
<evidence type="ECO:0000313" key="4">
    <source>
        <dbReference type="Proteomes" id="UP000549066"/>
    </source>
</evidence>
<dbReference type="AlphaFoldDB" id="A0A852WPL8"/>
<gene>
    <name evidence="3" type="ORF">BJY17_000869</name>
</gene>
<sequence length="223" mass="24226">MSTQQPQQGAGSAPSTDAAPPLSPYAQALGGAVSELHPGLQCYFSEVPDGAVGRGRGTFEVVGTPRRWLWPLLSVLGRWGVLFPVHEVEVPFAVENRRSSTGVLHAVRRFEFRSGSREMTDAVHFRNGRVIDVLGVGGRLRVAFDATVREGALVLSSTSVGLRAGRVRLRIPTAVAPRARVVERFDGVIGRQSVRFTLDAPLLGRIYEYAGSFVYEIEQETPA</sequence>
<dbReference type="EMBL" id="JACCFI010000001">
    <property type="protein sequence ID" value="NYG20122.1"/>
    <property type="molecule type" value="Genomic_DNA"/>
</dbReference>
<feature type="domain" description="DUF4166" evidence="2">
    <location>
        <begin position="36"/>
        <end position="213"/>
    </location>
</feature>
<proteinExistence type="predicted"/>